<dbReference type="EMBL" id="FQVL01000003">
    <property type="protein sequence ID" value="SHE79949.1"/>
    <property type="molecule type" value="Genomic_DNA"/>
</dbReference>
<feature type="chain" id="PRO_5038917087" description="Lipoprotein" evidence="1">
    <location>
        <begin position="20"/>
        <end position="211"/>
    </location>
</feature>
<name>A0A1M4WFC0_9BACL</name>
<evidence type="ECO:0000313" key="2">
    <source>
        <dbReference type="EMBL" id="SHE79949.1"/>
    </source>
</evidence>
<dbReference type="AlphaFoldDB" id="A0A1M4WFC0"/>
<evidence type="ECO:0000256" key="1">
    <source>
        <dbReference type="SAM" id="SignalP"/>
    </source>
</evidence>
<reference evidence="2 3" key="1">
    <citation type="submission" date="2016-11" db="EMBL/GenBank/DDBJ databases">
        <authorList>
            <person name="Jaros S."/>
            <person name="Januszkiewicz K."/>
            <person name="Wedrychowicz H."/>
        </authorList>
    </citation>
    <scope>NUCLEOTIDE SEQUENCE [LARGE SCALE GENOMIC DNA]</scope>
    <source>
        <strain evidence="2 3">DSM 44666</strain>
    </source>
</reference>
<evidence type="ECO:0008006" key="4">
    <source>
        <dbReference type="Google" id="ProtNLM"/>
    </source>
</evidence>
<proteinExistence type="predicted"/>
<dbReference type="RefSeq" id="WP_073154286.1">
    <property type="nucleotide sequence ID" value="NZ_FQVL01000003.1"/>
</dbReference>
<protein>
    <recommendedName>
        <fullName evidence="4">Lipoprotein</fullName>
    </recommendedName>
</protein>
<feature type="signal peptide" evidence="1">
    <location>
        <begin position="1"/>
        <end position="19"/>
    </location>
</feature>
<keyword evidence="1" id="KW-0732">Signal</keyword>
<sequence>MKKISVLLLLILCTSCSFFGNYDSGNGWLEYGGKKYYAAGVSVDSKHLGRKLGRIDVNTVEIKIMEIEGYNLKQWVAVQDGDLSIARVYWTISIKIDTGDHNMTEKEFQPYKMEIRDGYAYDGGQILKKIEDQKIISTIFNLKNSKWISLHLNESGHQINYRSYTLRYYSKKHPIFYRFIPYVKMNNKEYVRFSSMDRFYELPKSSSLLPQ</sequence>
<organism evidence="2 3">
    <name type="scientific">Seinonella peptonophila</name>
    <dbReference type="NCBI Taxonomy" id="112248"/>
    <lineage>
        <taxon>Bacteria</taxon>
        <taxon>Bacillati</taxon>
        <taxon>Bacillota</taxon>
        <taxon>Bacilli</taxon>
        <taxon>Bacillales</taxon>
        <taxon>Thermoactinomycetaceae</taxon>
        <taxon>Seinonella</taxon>
    </lineage>
</organism>
<gene>
    <name evidence="2" type="ORF">SAMN05444392_103197</name>
</gene>
<keyword evidence="3" id="KW-1185">Reference proteome</keyword>
<dbReference type="OrthoDB" id="2604891at2"/>
<dbReference type="Proteomes" id="UP000184476">
    <property type="component" value="Unassembled WGS sequence"/>
</dbReference>
<accession>A0A1M4WFC0</accession>
<evidence type="ECO:0000313" key="3">
    <source>
        <dbReference type="Proteomes" id="UP000184476"/>
    </source>
</evidence>